<dbReference type="AlphaFoldDB" id="A0A8H5NR40"/>
<accession>A0A8H5NR40</accession>
<organism evidence="1 2">
    <name type="scientific">Fusarium pseudocircinatum</name>
    <dbReference type="NCBI Taxonomy" id="56676"/>
    <lineage>
        <taxon>Eukaryota</taxon>
        <taxon>Fungi</taxon>
        <taxon>Dikarya</taxon>
        <taxon>Ascomycota</taxon>
        <taxon>Pezizomycotina</taxon>
        <taxon>Sordariomycetes</taxon>
        <taxon>Hypocreomycetidae</taxon>
        <taxon>Hypocreales</taxon>
        <taxon>Nectriaceae</taxon>
        <taxon>Fusarium</taxon>
        <taxon>Fusarium fujikuroi species complex</taxon>
    </lineage>
</organism>
<gene>
    <name evidence="1" type="ORF">FPCIR_14105</name>
</gene>
<evidence type="ECO:0000313" key="2">
    <source>
        <dbReference type="Proteomes" id="UP000546213"/>
    </source>
</evidence>
<protein>
    <submittedName>
        <fullName evidence="1">Uncharacterized protein</fullName>
    </submittedName>
</protein>
<dbReference type="Proteomes" id="UP000546213">
    <property type="component" value="Unassembled WGS sequence"/>
</dbReference>
<comment type="caution">
    <text evidence="1">The sequence shown here is derived from an EMBL/GenBank/DDBJ whole genome shotgun (WGS) entry which is preliminary data.</text>
</comment>
<keyword evidence="2" id="KW-1185">Reference proteome</keyword>
<dbReference type="EMBL" id="JAAOAS010000660">
    <property type="protein sequence ID" value="KAF5573055.1"/>
    <property type="molecule type" value="Genomic_DNA"/>
</dbReference>
<reference evidence="1 2" key="1">
    <citation type="submission" date="2020-05" db="EMBL/GenBank/DDBJ databases">
        <title>Identification and distribution of gene clusters putatively required for synthesis of sphingolipid metabolism inhibitors in phylogenetically diverse species of the filamentous fungus Fusarium.</title>
        <authorList>
            <person name="Kim H.-S."/>
            <person name="Busman M."/>
            <person name="Brown D.W."/>
            <person name="Divon H."/>
            <person name="Uhlig S."/>
            <person name="Proctor R.H."/>
        </authorList>
    </citation>
    <scope>NUCLEOTIDE SEQUENCE [LARGE SCALE GENOMIC DNA]</scope>
    <source>
        <strain evidence="1 2">NRRL 36939</strain>
    </source>
</reference>
<evidence type="ECO:0000313" key="1">
    <source>
        <dbReference type="EMBL" id="KAF5573055.1"/>
    </source>
</evidence>
<sequence>MANNNGNGKQVQDDKGISGPLLHVLPPNAFQHPPTDERVNHIPDGMVEEYIEQYMNRYIGQLGRNQLVVSHLAGLPAVLFRVDDASSIVQALEIADSIKNEGQLFNCKVNRGDSGFSGLVWLTNNTVEDKDDKTKSKALDDMTKE</sequence>
<proteinExistence type="predicted"/>
<name>A0A8H5NR40_9HYPO</name>
<dbReference type="OrthoDB" id="10429552at2759"/>